<dbReference type="AlphaFoldDB" id="A0A3E3DNV4"/>
<protein>
    <submittedName>
        <fullName evidence="1">Uncharacterized protein</fullName>
    </submittedName>
</protein>
<dbReference type="RefSeq" id="WP_025530843.1">
    <property type="nucleotide sequence ID" value="NZ_QTJW01000005.1"/>
</dbReference>
<sequence length="85" mass="10218">MCKENKEMEFYRAMLDDILKEYGGEAFVRGRYSYIFRLPISSVVGMYRYYNDFCMDQGLIELISVYCNIFHDIQSRLAYEFAKTF</sequence>
<accession>A0A3E3DNV4</accession>
<reference evidence="1 2" key="1">
    <citation type="submission" date="2018-08" db="EMBL/GenBank/DDBJ databases">
        <title>A genome reference for cultivated species of the human gut microbiota.</title>
        <authorList>
            <person name="Zou Y."/>
            <person name="Xue W."/>
            <person name="Luo G."/>
        </authorList>
    </citation>
    <scope>NUCLEOTIDE SEQUENCE [LARGE SCALE GENOMIC DNA]</scope>
    <source>
        <strain evidence="1 2">AF19-13AC</strain>
    </source>
</reference>
<organism evidence="1 2">
    <name type="scientific">Hungatella hathewayi</name>
    <dbReference type="NCBI Taxonomy" id="154046"/>
    <lineage>
        <taxon>Bacteria</taxon>
        <taxon>Bacillati</taxon>
        <taxon>Bacillota</taxon>
        <taxon>Clostridia</taxon>
        <taxon>Lachnospirales</taxon>
        <taxon>Lachnospiraceae</taxon>
        <taxon>Hungatella</taxon>
    </lineage>
</organism>
<dbReference type="EMBL" id="QTJW01000005">
    <property type="protein sequence ID" value="RGD70903.1"/>
    <property type="molecule type" value="Genomic_DNA"/>
</dbReference>
<evidence type="ECO:0000313" key="2">
    <source>
        <dbReference type="Proteomes" id="UP000261023"/>
    </source>
</evidence>
<name>A0A3E3DNV4_9FIRM</name>
<proteinExistence type="predicted"/>
<comment type="caution">
    <text evidence="1">The sequence shown here is derived from an EMBL/GenBank/DDBJ whole genome shotgun (WGS) entry which is preliminary data.</text>
</comment>
<gene>
    <name evidence="1" type="ORF">DWX31_08255</name>
</gene>
<dbReference type="Proteomes" id="UP000261023">
    <property type="component" value="Unassembled WGS sequence"/>
</dbReference>
<evidence type="ECO:0000313" key="1">
    <source>
        <dbReference type="EMBL" id="RGD70903.1"/>
    </source>
</evidence>